<name>A0A0R3W2K1_TAEAS</name>
<evidence type="ECO:0000256" key="5">
    <source>
        <dbReference type="SAM" id="Phobius"/>
    </source>
</evidence>
<dbReference type="GO" id="GO:0004930">
    <property type="term" value="F:G protein-coupled receptor activity"/>
    <property type="evidence" value="ECO:0007669"/>
    <property type="project" value="InterPro"/>
</dbReference>
<dbReference type="STRING" id="60517.A0A0R3W2K1"/>
<evidence type="ECO:0000256" key="1">
    <source>
        <dbReference type="ARBA" id="ARBA00004370"/>
    </source>
</evidence>
<proteinExistence type="predicted"/>
<accession>A0A0R3W2K1</accession>
<dbReference type="WBParaSite" id="TASK_0000405801-mRNA-1">
    <property type="protein sequence ID" value="TASK_0000405801-mRNA-1"/>
    <property type="gene ID" value="TASK_0000405801"/>
</dbReference>
<dbReference type="InterPro" id="IPR017452">
    <property type="entry name" value="GPCR_Rhodpsn_7TM"/>
</dbReference>
<evidence type="ECO:0000313" key="9">
    <source>
        <dbReference type="WBParaSite" id="TASK_0000405801-mRNA-1"/>
    </source>
</evidence>
<dbReference type="SUPFAM" id="SSF81321">
    <property type="entry name" value="Family A G protein-coupled receptor-like"/>
    <property type="match status" value="1"/>
</dbReference>
<dbReference type="Pfam" id="PF00001">
    <property type="entry name" value="7tm_1"/>
    <property type="match status" value="1"/>
</dbReference>
<reference evidence="7 8" key="2">
    <citation type="submission" date="2018-11" db="EMBL/GenBank/DDBJ databases">
        <authorList>
            <consortium name="Pathogen Informatics"/>
        </authorList>
    </citation>
    <scope>NUCLEOTIDE SEQUENCE [LARGE SCALE GENOMIC DNA]</scope>
</reference>
<comment type="subcellular location">
    <subcellularLocation>
        <location evidence="1">Membrane</location>
    </subcellularLocation>
</comment>
<keyword evidence="2 5" id="KW-0812">Transmembrane</keyword>
<evidence type="ECO:0000259" key="6">
    <source>
        <dbReference type="PROSITE" id="PS50262"/>
    </source>
</evidence>
<dbReference type="PROSITE" id="PS50262">
    <property type="entry name" value="G_PROTEIN_RECEP_F1_2"/>
    <property type="match status" value="1"/>
</dbReference>
<reference evidence="9" key="1">
    <citation type="submission" date="2017-02" db="UniProtKB">
        <authorList>
            <consortium name="WormBaseParasite"/>
        </authorList>
    </citation>
    <scope>IDENTIFICATION</scope>
</reference>
<feature type="transmembrane region" description="Helical" evidence="5">
    <location>
        <begin position="178"/>
        <end position="198"/>
    </location>
</feature>
<protein>
    <submittedName>
        <fullName evidence="9">G_PROTEIN_RECEP_F1_2 domain-containing protein</fullName>
    </submittedName>
</protein>
<keyword evidence="4 5" id="KW-0472">Membrane</keyword>
<dbReference type="InterPro" id="IPR052954">
    <property type="entry name" value="GPCR-Ligand_Int"/>
</dbReference>
<evidence type="ECO:0000256" key="2">
    <source>
        <dbReference type="ARBA" id="ARBA00022692"/>
    </source>
</evidence>
<dbReference type="GO" id="GO:0016020">
    <property type="term" value="C:membrane"/>
    <property type="evidence" value="ECO:0007669"/>
    <property type="project" value="UniProtKB-SubCell"/>
</dbReference>
<sequence length="417" mass="47727">MNTSSKIDQFKEDYLLFEITRRGCEDRYLAADPYSQIFKIYNILVLALAPLNVLLNGLSLRIFEHRLWKNSSLSAILKSLSIFEICFGCSLFFHTIASKTLDLYINKESHIAGNLTDYQGRNHVRMMAALIVIHQALSGFLFAFQLSRNWSVVLLAAYRYEAICRKLGTVSSFPRERIPLIMIITLISAGLFALPRMFEIKSYICVPTAIIYQEEPLLARSIFYQLIYLGIGTFIVQSGGPVLCVCVLSSFVIRKIAIRRRFRRQNQRTVLVTSNKDDPGSGVEPLTATKTVERNQPSGDKLMLALCFTFFILETPAFFSKILSSYTSKYHPTVDVYMSVIANLLIYLDSTFNAFVYMGSNPTFRQVAKLMLARGETNKQSKPNKSRSKSFTLYWIILSRKFPKFRHTVYNPWITEV</sequence>
<dbReference type="Gene3D" id="1.20.1070.10">
    <property type="entry name" value="Rhodopsin 7-helix transmembrane proteins"/>
    <property type="match status" value="1"/>
</dbReference>
<dbReference type="OrthoDB" id="6240610at2759"/>
<feature type="transmembrane region" description="Helical" evidence="5">
    <location>
        <begin position="336"/>
        <end position="356"/>
    </location>
</feature>
<organism evidence="9">
    <name type="scientific">Taenia asiatica</name>
    <name type="common">Asian tapeworm</name>
    <dbReference type="NCBI Taxonomy" id="60517"/>
    <lineage>
        <taxon>Eukaryota</taxon>
        <taxon>Metazoa</taxon>
        <taxon>Spiralia</taxon>
        <taxon>Lophotrochozoa</taxon>
        <taxon>Platyhelminthes</taxon>
        <taxon>Cestoda</taxon>
        <taxon>Eucestoda</taxon>
        <taxon>Cyclophyllidea</taxon>
        <taxon>Taeniidae</taxon>
        <taxon>Taenia</taxon>
    </lineage>
</organism>
<feature type="transmembrane region" description="Helical" evidence="5">
    <location>
        <begin position="226"/>
        <end position="253"/>
    </location>
</feature>
<evidence type="ECO:0000256" key="3">
    <source>
        <dbReference type="ARBA" id="ARBA00022989"/>
    </source>
</evidence>
<dbReference type="PANTHER" id="PTHR46641:SF2">
    <property type="entry name" value="FMRFAMIDE RECEPTOR"/>
    <property type="match status" value="1"/>
</dbReference>
<evidence type="ECO:0000256" key="4">
    <source>
        <dbReference type="ARBA" id="ARBA00023136"/>
    </source>
</evidence>
<dbReference type="Proteomes" id="UP000282613">
    <property type="component" value="Unassembled WGS sequence"/>
</dbReference>
<evidence type="ECO:0000313" key="7">
    <source>
        <dbReference type="EMBL" id="VDK32801.1"/>
    </source>
</evidence>
<dbReference type="AlphaFoldDB" id="A0A0R3W2K1"/>
<keyword evidence="8" id="KW-1185">Reference proteome</keyword>
<dbReference type="PANTHER" id="PTHR46641">
    <property type="entry name" value="FMRFAMIDE RECEPTOR-RELATED"/>
    <property type="match status" value="1"/>
</dbReference>
<dbReference type="InterPro" id="IPR000276">
    <property type="entry name" value="GPCR_Rhodpsn"/>
</dbReference>
<feature type="transmembrane region" description="Helical" evidence="5">
    <location>
        <begin position="75"/>
        <end position="97"/>
    </location>
</feature>
<gene>
    <name evidence="7" type="ORF">TASK_LOCUS4059</name>
</gene>
<feature type="transmembrane region" description="Helical" evidence="5">
    <location>
        <begin position="40"/>
        <end position="63"/>
    </location>
</feature>
<evidence type="ECO:0000313" key="8">
    <source>
        <dbReference type="Proteomes" id="UP000282613"/>
    </source>
</evidence>
<keyword evidence="3 5" id="KW-1133">Transmembrane helix</keyword>
<dbReference type="EMBL" id="UYRS01018326">
    <property type="protein sequence ID" value="VDK32801.1"/>
    <property type="molecule type" value="Genomic_DNA"/>
</dbReference>
<feature type="transmembrane region" description="Helical" evidence="5">
    <location>
        <begin position="302"/>
        <end position="324"/>
    </location>
</feature>
<feature type="domain" description="G-protein coupled receptors family 1 profile" evidence="6">
    <location>
        <begin position="55"/>
        <end position="357"/>
    </location>
</feature>